<dbReference type="AlphaFoldDB" id="A0A0V8HLN8"/>
<dbReference type="RefSeq" id="WP_032088027.1">
    <property type="nucleotide sequence ID" value="NZ_FMAU01000001.1"/>
</dbReference>
<sequence>MTTPYRCPNCRTNRTRFNIIQQVPQSVKLDPQSGQVVQQYEEGQLDPFHLAYNGPELKVQCAACGLVEDEMTFKKFGESNH</sequence>
<proteinExistence type="predicted"/>
<dbReference type="Proteomes" id="UP000181997">
    <property type="component" value="Unassembled WGS sequence"/>
</dbReference>
<dbReference type="EMBL" id="FMAU01000001">
    <property type="protein sequence ID" value="SCB82449.1"/>
    <property type="molecule type" value="Genomic_DNA"/>
</dbReference>
<accession>A0A0V8HLN8</accession>
<organism evidence="1 2">
    <name type="scientific">[Bacillus] enclensis</name>
    <dbReference type="NCBI Taxonomy" id="1402860"/>
    <lineage>
        <taxon>Bacteria</taxon>
        <taxon>Bacillati</taxon>
        <taxon>Bacillota</taxon>
        <taxon>Bacilli</taxon>
        <taxon>Bacillales</taxon>
        <taxon>Bacillaceae</taxon>
        <taxon>Rossellomorea</taxon>
    </lineage>
</organism>
<dbReference type="OrthoDB" id="2382008at2"/>
<reference evidence="2" key="1">
    <citation type="submission" date="2016-08" db="EMBL/GenBank/DDBJ databases">
        <authorList>
            <person name="Varghese N."/>
            <person name="Submissions Spin"/>
        </authorList>
    </citation>
    <scope>NUCLEOTIDE SEQUENCE [LARGE SCALE GENOMIC DNA]</scope>
    <source>
        <strain evidence="2">SGD-1123</strain>
    </source>
</reference>
<keyword evidence="2" id="KW-1185">Reference proteome</keyword>
<evidence type="ECO:0000313" key="1">
    <source>
        <dbReference type="EMBL" id="SCB82449.1"/>
    </source>
</evidence>
<gene>
    <name evidence="1" type="ORF">GA0061094_0756</name>
</gene>
<protein>
    <submittedName>
        <fullName evidence="1">Uncharacterized protein</fullName>
    </submittedName>
</protein>
<name>A0A0V8HLN8_9BACI</name>
<evidence type="ECO:0000313" key="2">
    <source>
        <dbReference type="Proteomes" id="UP000181997"/>
    </source>
</evidence>